<name>A0ABT4ZG46_9RHOB</name>
<dbReference type="SMART" id="SM00881">
    <property type="entry name" value="CoA_binding"/>
    <property type="match status" value="1"/>
</dbReference>
<dbReference type="PROSITE" id="PS50975">
    <property type="entry name" value="ATP_GRASP"/>
    <property type="match status" value="1"/>
</dbReference>
<dbReference type="Gene3D" id="3.40.50.261">
    <property type="entry name" value="Succinyl-CoA synthetase domains"/>
    <property type="match status" value="2"/>
</dbReference>
<keyword evidence="5" id="KW-1185">Reference proteome</keyword>
<evidence type="ECO:0000313" key="4">
    <source>
        <dbReference type="EMBL" id="MDB6178295.1"/>
    </source>
</evidence>
<dbReference type="Proteomes" id="UP001165641">
    <property type="component" value="Unassembled WGS sequence"/>
</dbReference>
<keyword evidence="1" id="KW-0816">Tricarboxylic acid cycle</keyword>
<dbReference type="EMBL" id="JAQBIE010000014">
    <property type="protein sequence ID" value="MDB6178295.1"/>
    <property type="molecule type" value="Genomic_DNA"/>
</dbReference>
<sequence>MPNLSRLLRPASIAVIGGGTWCANVIRECRRIGFAGDIWPVHPHRKELAGLEVFGSVNDLPTGPDAAFIGVNSRASVQIVAALAARDVGGAVCFAAGFSEASGEIDGASALQDTLVRAAGDMPILGPNCYGFLNLLDGAALWPDQHGATRVDKGVAIVTQSSNIAINLTMQQRGLPLAYVVTAGNQAQTGISQIGAALLSDPRVTALGLHIEGIDDLAEFQQLAMLAQTLKKPIVAMKVGRSAKAQSATLSHTASLAGSSTGADALMERLGIAHVTSLSVMLETLKLLHLAGPLPSRRIASMSCSGGEASLVADAAQDFGLDCPDLTSAQCSGLRAVLGDQIALANPLDYNTFIWKDREAMSRTFAIMLAADVALGAIVLDFPHPERCADEEWDIVIGAAADASHRTGKPLALLSTLPETLSETKAAAIIAEGLIPLAGLEVGLGAIAAASRFDMARQPAGPVLGATIPRNPKPLSEAEAKALLGSYGLRVPRSQRTGSVQQAADLATEIGFPVVLKGEGIAHKTEAGAVRLNLQDQAEVLTAAQAMPCTSFLVEEMIDRGIAELLIGVTCDPAHGYLLTLAAGGTLTELLQDRKSLLLPVSREQIDAALSALRIADMLDGWRGGPKADRNAILDAVLAVQAFVMQHQGEISELDINPLICGPDFAIAADILLIKGEKDD</sequence>
<dbReference type="InterPro" id="IPR016102">
    <property type="entry name" value="Succinyl-CoA_synth-like"/>
</dbReference>
<dbReference type="RefSeq" id="WP_271889417.1">
    <property type="nucleotide sequence ID" value="NZ_JAQBIE010000014.1"/>
</dbReference>
<dbReference type="InterPro" id="IPR003781">
    <property type="entry name" value="CoA-bd"/>
</dbReference>
<dbReference type="InterPro" id="IPR032875">
    <property type="entry name" value="Succ_CoA_lig_flav_dom"/>
</dbReference>
<dbReference type="PANTHER" id="PTHR42793:SF4">
    <property type="entry name" value="BLL6376 PROTEIN"/>
    <property type="match status" value="1"/>
</dbReference>
<dbReference type="InterPro" id="IPR013815">
    <property type="entry name" value="ATP_grasp_subdomain_1"/>
</dbReference>
<dbReference type="PANTHER" id="PTHR42793">
    <property type="entry name" value="COA BINDING DOMAIN CONTAINING PROTEIN"/>
    <property type="match status" value="1"/>
</dbReference>
<comment type="caution">
    <text evidence="4">The sequence shown here is derived from an EMBL/GenBank/DDBJ whole genome shotgun (WGS) entry which is preliminary data.</text>
</comment>
<gene>
    <name evidence="4" type="ORF">PAF17_12390</name>
</gene>
<protein>
    <submittedName>
        <fullName evidence="4">Acetate--CoA ligase family protein</fullName>
    </submittedName>
</protein>
<dbReference type="Pfam" id="PF13380">
    <property type="entry name" value="CoA_binding_2"/>
    <property type="match status" value="1"/>
</dbReference>
<feature type="domain" description="ATP-grasp" evidence="3">
    <location>
        <begin position="481"/>
        <end position="517"/>
    </location>
</feature>
<evidence type="ECO:0000256" key="2">
    <source>
        <dbReference type="PROSITE-ProRule" id="PRU00409"/>
    </source>
</evidence>
<dbReference type="Gene3D" id="3.30.470.20">
    <property type="entry name" value="ATP-grasp fold, B domain"/>
    <property type="match status" value="1"/>
</dbReference>
<dbReference type="SUPFAM" id="SSF51735">
    <property type="entry name" value="NAD(P)-binding Rossmann-fold domains"/>
    <property type="match status" value="1"/>
</dbReference>
<dbReference type="Gene3D" id="3.30.1490.20">
    <property type="entry name" value="ATP-grasp fold, A domain"/>
    <property type="match status" value="1"/>
</dbReference>
<dbReference type="Gene3D" id="3.40.50.720">
    <property type="entry name" value="NAD(P)-binding Rossmann-like Domain"/>
    <property type="match status" value="1"/>
</dbReference>
<dbReference type="SUPFAM" id="SSF56059">
    <property type="entry name" value="Glutathione synthetase ATP-binding domain-like"/>
    <property type="match status" value="1"/>
</dbReference>
<evidence type="ECO:0000313" key="5">
    <source>
        <dbReference type="Proteomes" id="UP001165641"/>
    </source>
</evidence>
<keyword evidence="4" id="KW-0436">Ligase</keyword>
<accession>A0ABT4ZG46</accession>
<organism evidence="4 5">
    <name type="scientific">Paracoccus onchidii</name>
    <dbReference type="NCBI Taxonomy" id="3017813"/>
    <lineage>
        <taxon>Bacteria</taxon>
        <taxon>Pseudomonadati</taxon>
        <taxon>Pseudomonadota</taxon>
        <taxon>Alphaproteobacteria</taxon>
        <taxon>Rhodobacterales</taxon>
        <taxon>Paracoccaceae</taxon>
        <taxon>Paracoccus</taxon>
    </lineage>
</organism>
<dbReference type="InterPro" id="IPR036291">
    <property type="entry name" value="NAD(P)-bd_dom_sf"/>
</dbReference>
<dbReference type="Pfam" id="PF13549">
    <property type="entry name" value="ATP-grasp_5"/>
    <property type="match status" value="1"/>
</dbReference>
<evidence type="ECO:0000259" key="3">
    <source>
        <dbReference type="PROSITE" id="PS50975"/>
    </source>
</evidence>
<reference evidence="4" key="1">
    <citation type="submission" date="2022-12" db="EMBL/GenBank/DDBJ databases">
        <title>Paracoccus onchidii sp. nov., isolated from a marine invertebrate from the South China Sea.</title>
        <authorList>
            <person name="Xu S."/>
            <person name="Liu Z."/>
            <person name="Xu Y."/>
        </authorList>
    </citation>
    <scope>NUCLEOTIDE SEQUENCE</scope>
    <source>
        <strain evidence="4">Z330</strain>
    </source>
</reference>
<proteinExistence type="predicted"/>
<keyword evidence="2" id="KW-0067">ATP-binding</keyword>
<keyword evidence="2" id="KW-0547">Nucleotide-binding</keyword>
<dbReference type="Pfam" id="PF13607">
    <property type="entry name" value="Succ_CoA_lig"/>
    <property type="match status" value="1"/>
</dbReference>
<dbReference type="GO" id="GO:0016874">
    <property type="term" value="F:ligase activity"/>
    <property type="evidence" value="ECO:0007669"/>
    <property type="project" value="UniProtKB-KW"/>
</dbReference>
<evidence type="ECO:0000256" key="1">
    <source>
        <dbReference type="ARBA" id="ARBA00022532"/>
    </source>
</evidence>
<dbReference type="SUPFAM" id="SSF52210">
    <property type="entry name" value="Succinyl-CoA synthetase domains"/>
    <property type="match status" value="2"/>
</dbReference>
<dbReference type="InterPro" id="IPR011761">
    <property type="entry name" value="ATP-grasp"/>
</dbReference>